<feature type="compositionally biased region" description="Low complexity" evidence="13">
    <location>
        <begin position="79"/>
        <end position="97"/>
    </location>
</feature>
<keyword evidence="7" id="KW-1133">Transmembrane helix</keyword>
<dbReference type="Pfam" id="PF01553">
    <property type="entry name" value="Acyltransferase"/>
    <property type="match status" value="1"/>
</dbReference>
<keyword evidence="6" id="KW-0812">Transmembrane</keyword>
<evidence type="ECO:0000256" key="9">
    <source>
        <dbReference type="ARBA" id="ARBA00023136"/>
    </source>
</evidence>
<keyword evidence="9" id="KW-0472">Membrane</keyword>
<dbReference type="PANTHER" id="PTHR23063">
    <property type="entry name" value="PHOSPHOLIPID ACYLTRANSFERASE"/>
    <property type="match status" value="1"/>
</dbReference>
<keyword evidence="5" id="KW-0808">Transferase</keyword>
<keyword evidence="12" id="KW-0012">Acyltransferase</keyword>
<proteinExistence type="inferred from homology"/>
<keyword evidence="8" id="KW-0443">Lipid metabolism</keyword>
<feature type="domain" description="Phospholipid/glycerol acyltransferase" evidence="14">
    <location>
        <begin position="24"/>
        <end position="198"/>
    </location>
</feature>
<dbReference type="CDD" id="cd07991">
    <property type="entry name" value="LPLAT_LPCAT1-like"/>
    <property type="match status" value="1"/>
</dbReference>
<evidence type="ECO:0000256" key="3">
    <source>
        <dbReference type="ARBA" id="ARBA00008655"/>
    </source>
</evidence>
<name>A0A150GT41_GONPE</name>
<evidence type="ECO:0000256" key="1">
    <source>
        <dbReference type="ARBA" id="ARBA00004370"/>
    </source>
</evidence>
<dbReference type="GO" id="GO:0016020">
    <property type="term" value="C:membrane"/>
    <property type="evidence" value="ECO:0007669"/>
    <property type="project" value="UniProtKB-SubCell"/>
</dbReference>
<comment type="similarity">
    <text evidence="3">Belongs to the 1-acyl-sn-glycerol-3-phosphate acyltransferase family.</text>
</comment>
<evidence type="ECO:0000256" key="8">
    <source>
        <dbReference type="ARBA" id="ARBA00023098"/>
    </source>
</evidence>
<evidence type="ECO:0000256" key="12">
    <source>
        <dbReference type="ARBA" id="ARBA00023315"/>
    </source>
</evidence>
<keyword evidence="16" id="KW-1185">Reference proteome</keyword>
<evidence type="ECO:0000256" key="6">
    <source>
        <dbReference type="ARBA" id="ARBA00022692"/>
    </source>
</evidence>
<reference evidence="16" key="1">
    <citation type="journal article" date="2016" name="Nat. Commun.">
        <title>The Gonium pectorale genome demonstrates co-option of cell cycle regulation during the evolution of multicellularity.</title>
        <authorList>
            <person name="Hanschen E.R."/>
            <person name="Marriage T.N."/>
            <person name="Ferris P.J."/>
            <person name="Hamaji T."/>
            <person name="Toyoda A."/>
            <person name="Fujiyama A."/>
            <person name="Neme R."/>
            <person name="Noguchi H."/>
            <person name="Minakuchi Y."/>
            <person name="Suzuki M."/>
            <person name="Kawai-Toyooka H."/>
            <person name="Smith D.R."/>
            <person name="Sparks H."/>
            <person name="Anderson J."/>
            <person name="Bakaric R."/>
            <person name="Luria V."/>
            <person name="Karger A."/>
            <person name="Kirschner M.W."/>
            <person name="Durand P.M."/>
            <person name="Michod R.E."/>
            <person name="Nozaki H."/>
            <person name="Olson B.J."/>
        </authorList>
    </citation>
    <scope>NUCLEOTIDE SEQUENCE [LARGE SCALE GENOMIC DNA]</scope>
    <source>
        <strain evidence="16">NIES-2863</strain>
    </source>
</reference>
<comment type="caution">
    <text evidence="15">The sequence shown here is derived from an EMBL/GenBank/DDBJ whole genome shotgun (WGS) entry which is preliminary data.</text>
</comment>
<dbReference type="OrthoDB" id="272512at2759"/>
<keyword evidence="4" id="KW-0444">Lipid biosynthesis</keyword>
<sequence>MYMLGFRVKVSGREHIKKAEELGAIAVFNHSSYVDALIMMYMLAPSGVTKASLSNLPVIKYIIKAYQVIFLREERPDTSVHNGSVSGSSSVQNGTSSDFTSDSKNGKLQLNGSGSLSSSSSGSHKARKPNPHAYIVTGSATEVLKARVSDPTYGKPGGYPLIAIAPEGTCGDGRGLLEYRTGAFVPGVPVLPLCIKYGIGSHNPAWGQVYSVGWHFVRLMCQWRNEVEVTVLPPYVPSPEERADPRLFAANVRSLMGAAAGLPPQPHSYAHFLALKKLKVVVDWSGTAVLAPPGVVEADGTIDFAKHGMLM</sequence>
<evidence type="ECO:0000256" key="4">
    <source>
        <dbReference type="ARBA" id="ARBA00022516"/>
    </source>
</evidence>
<evidence type="ECO:0000256" key="11">
    <source>
        <dbReference type="ARBA" id="ARBA00023264"/>
    </source>
</evidence>
<evidence type="ECO:0000256" key="2">
    <source>
        <dbReference type="ARBA" id="ARBA00005189"/>
    </source>
</evidence>
<dbReference type="AlphaFoldDB" id="A0A150GT41"/>
<organism evidence="15 16">
    <name type="scientific">Gonium pectorale</name>
    <name type="common">Green alga</name>
    <dbReference type="NCBI Taxonomy" id="33097"/>
    <lineage>
        <taxon>Eukaryota</taxon>
        <taxon>Viridiplantae</taxon>
        <taxon>Chlorophyta</taxon>
        <taxon>core chlorophytes</taxon>
        <taxon>Chlorophyceae</taxon>
        <taxon>CS clade</taxon>
        <taxon>Chlamydomonadales</taxon>
        <taxon>Volvocaceae</taxon>
        <taxon>Gonium</taxon>
    </lineage>
</organism>
<dbReference type="PANTHER" id="PTHR23063:SF59">
    <property type="entry name" value="ACYLTRANSFERASE"/>
    <property type="match status" value="1"/>
</dbReference>
<keyword evidence="10" id="KW-0594">Phospholipid biosynthesis</keyword>
<dbReference type="SUPFAM" id="SSF69593">
    <property type="entry name" value="Glycerol-3-phosphate (1)-acyltransferase"/>
    <property type="match status" value="2"/>
</dbReference>
<feature type="compositionally biased region" description="Polar residues" evidence="13">
    <location>
        <begin position="98"/>
        <end position="111"/>
    </location>
</feature>
<dbReference type="InterPro" id="IPR002123">
    <property type="entry name" value="Plipid/glycerol_acylTrfase"/>
</dbReference>
<evidence type="ECO:0000256" key="5">
    <source>
        <dbReference type="ARBA" id="ARBA00022679"/>
    </source>
</evidence>
<comment type="subcellular location">
    <subcellularLocation>
        <location evidence="1">Membrane</location>
    </subcellularLocation>
</comment>
<evidence type="ECO:0000313" key="15">
    <source>
        <dbReference type="EMBL" id="KXZ53015.1"/>
    </source>
</evidence>
<protein>
    <recommendedName>
        <fullName evidence="14">Phospholipid/glycerol acyltransferase domain-containing protein</fullName>
    </recommendedName>
</protein>
<feature type="compositionally biased region" description="Low complexity" evidence="13">
    <location>
        <begin position="112"/>
        <end position="123"/>
    </location>
</feature>
<evidence type="ECO:0000256" key="13">
    <source>
        <dbReference type="SAM" id="MobiDB-lite"/>
    </source>
</evidence>
<dbReference type="InterPro" id="IPR045252">
    <property type="entry name" value="LPCAT1-like"/>
</dbReference>
<evidence type="ECO:0000259" key="14">
    <source>
        <dbReference type="SMART" id="SM00563"/>
    </source>
</evidence>
<dbReference type="GO" id="GO:0008374">
    <property type="term" value="F:O-acyltransferase activity"/>
    <property type="evidence" value="ECO:0007669"/>
    <property type="project" value="InterPro"/>
</dbReference>
<gene>
    <name evidence="15" type="ORF">GPECTOR_8g383</name>
</gene>
<dbReference type="GO" id="GO:0008654">
    <property type="term" value="P:phospholipid biosynthetic process"/>
    <property type="evidence" value="ECO:0007669"/>
    <property type="project" value="UniProtKB-KW"/>
</dbReference>
<dbReference type="STRING" id="33097.A0A150GT41"/>
<dbReference type="SMART" id="SM00563">
    <property type="entry name" value="PlsC"/>
    <property type="match status" value="1"/>
</dbReference>
<keyword evidence="11" id="KW-1208">Phospholipid metabolism</keyword>
<accession>A0A150GT41</accession>
<dbReference type="Proteomes" id="UP000075714">
    <property type="component" value="Unassembled WGS sequence"/>
</dbReference>
<dbReference type="EMBL" id="LSYV01000009">
    <property type="protein sequence ID" value="KXZ53015.1"/>
    <property type="molecule type" value="Genomic_DNA"/>
</dbReference>
<evidence type="ECO:0000313" key="16">
    <source>
        <dbReference type="Proteomes" id="UP000075714"/>
    </source>
</evidence>
<feature type="region of interest" description="Disordered" evidence="13">
    <location>
        <begin position="79"/>
        <end position="131"/>
    </location>
</feature>
<comment type="pathway">
    <text evidence="2">Lipid metabolism.</text>
</comment>
<evidence type="ECO:0000256" key="10">
    <source>
        <dbReference type="ARBA" id="ARBA00023209"/>
    </source>
</evidence>
<evidence type="ECO:0000256" key="7">
    <source>
        <dbReference type="ARBA" id="ARBA00022989"/>
    </source>
</evidence>